<dbReference type="AlphaFoldDB" id="A0AA40G264"/>
<name>A0AA40G264_9HYME</name>
<protein>
    <submittedName>
        <fullName evidence="1">Uncharacterized protein</fullName>
    </submittedName>
</protein>
<accession>A0AA40G264</accession>
<proteinExistence type="predicted"/>
<reference evidence="1" key="1">
    <citation type="submission" date="2021-10" db="EMBL/GenBank/DDBJ databases">
        <title>Melipona bicolor Genome sequencing and assembly.</title>
        <authorList>
            <person name="Araujo N.S."/>
            <person name="Arias M.C."/>
        </authorList>
    </citation>
    <scope>NUCLEOTIDE SEQUENCE</scope>
    <source>
        <strain evidence="1">USP_2M_L1-L4_2017</strain>
        <tissue evidence="1">Whole body</tissue>
    </source>
</reference>
<evidence type="ECO:0000313" key="1">
    <source>
        <dbReference type="EMBL" id="KAK1129617.1"/>
    </source>
</evidence>
<organism evidence="1 2">
    <name type="scientific">Melipona bicolor</name>
    <dbReference type="NCBI Taxonomy" id="60889"/>
    <lineage>
        <taxon>Eukaryota</taxon>
        <taxon>Metazoa</taxon>
        <taxon>Ecdysozoa</taxon>
        <taxon>Arthropoda</taxon>
        <taxon>Hexapoda</taxon>
        <taxon>Insecta</taxon>
        <taxon>Pterygota</taxon>
        <taxon>Neoptera</taxon>
        <taxon>Endopterygota</taxon>
        <taxon>Hymenoptera</taxon>
        <taxon>Apocrita</taxon>
        <taxon>Aculeata</taxon>
        <taxon>Apoidea</taxon>
        <taxon>Anthophila</taxon>
        <taxon>Apidae</taxon>
        <taxon>Melipona</taxon>
    </lineage>
</organism>
<gene>
    <name evidence="1" type="ORF">K0M31_019332</name>
</gene>
<feature type="non-terminal residue" evidence="1">
    <location>
        <position position="1"/>
    </location>
</feature>
<dbReference type="EMBL" id="JAHYIQ010000008">
    <property type="protein sequence ID" value="KAK1129617.1"/>
    <property type="molecule type" value="Genomic_DNA"/>
</dbReference>
<dbReference type="Proteomes" id="UP001177670">
    <property type="component" value="Unassembled WGS sequence"/>
</dbReference>
<comment type="caution">
    <text evidence="1">The sequence shown here is derived from an EMBL/GenBank/DDBJ whole genome shotgun (WGS) entry which is preliminary data.</text>
</comment>
<keyword evidence="2" id="KW-1185">Reference proteome</keyword>
<sequence>GLIDPGNIKRAMDVIKVTGENAGTLWWSNMVIRSITTYIPTDEQAIVDEIINEPQRHE</sequence>
<evidence type="ECO:0000313" key="2">
    <source>
        <dbReference type="Proteomes" id="UP001177670"/>
    </source>
</evidence>